<accession>X6LWS1</accession>
<gene>
    <name evidence="2" type="ORF">RFI_31804</name>
</gene>
<keyword evidence="1" id="KW-0812">Transmembrane</keyword>
<dbReference type="Proteomes" id="UP000023152">
    <property type="component" value="Unassembled WGS sequence"/>
</dbReference>
<feature type="non-terminal residue" evidence="2">
    <location>
        <position position="168"/>
    </location>
</feature>
<evidence type="ECO:0000313" key="2">
    <source>
        <dbReference type="EMBL" id="ETO05592.1"/>
    </source>
</evidence>
<organism evidence="2 3">
    <name type="scientific">Reticulomyxa filosa</name>
    <dbReference type="NCBI Taxonomy" id="46433"/>
    <lineage>
        <taxon>Eukaryota</taxon>
        <taxon>Sar</taxon>
        <taxon>Rhizaria</taxon>
        <taxon>Retaria</taxon>
        <taxon>Foraminifera</taxon>
        <taxon>Monothalamids</taxon>
        <taxon>Reticulomyxidae</taxon>
        <taxon>Reticulomyxa</taxon>
    </lineage>
</organism>
<protein>
    <submittedName>
        <fullName evidence="2">Uncharacterized protein</fullName>
    </submittedName>
</protein>
<proteinExistence type="predicted"/>
<keyword evidence="3" id="KW-1185">Reference proteome</keyword>
<reference evidence="2 3" key="1">
    <citation type="journal article" date="2013" name="Curr. Biol.">
        <title>The Genome of the Foraminiferan Reticulomyxa filosa.</title>
        <authorList>
            <person name="Glockner G."/>
            <person name="Hulsmann N."/>
            <person name="Schleicher M."/>
            <person name="Noegel A.A."/>
            <person name="Eichinger L."/>
            <person name="Gallinger C."/>
            <person name="Pawlowski J."/>
            <person name="Sierra R."/>
            <person name="Euteneuer U."/>
            <person name="Pillet L."/>
            <person name="Moustafa A."/>
            <person name="Platzer M."/>
            <person name="Groth M."/>
            <person name="Szafranski K."/>
            <person name="Schliwa M."/>
        </authorList>
    </citation>
    <scope>NUCLEOTIDE SEQUENCE [LARGE SCALE GENOMIC DNA]</scope>
</reference>
<evidence type="ECO:0000313" key="3">
    <source>
        <dbReference type="Proteomes" id="UP000023152"/>
    </source>
</evidence>
<keyword evidence="1" id="KW-1133">Transmembrane helix</keyword>
<name>X6LWS1_RETFI</name>
<evidence type="ECO:0000256" key="1">
    <source>
        <dbReference type="SAM" id="Phobius"/>
    </source>
</evidence>
<sequence>MSRWYCWRNHEDYTTVQGGESHHYKCRWKFCLLVTCGITAAVLLIVLCILFLSVVPAAVKVTFLNFCVKKKKKKVDINKLAAGENSVLTQKRLVIFNVTESSVQINATLQLAGTGPYPATIPAVVATVYNEFGAFGTLDLPQIDLEANKGATVNAISTLRVTNKQVFD</sequence>
<feature type="transmembrane region" description="Helical" evidence="1">
    <location>
        <begin position="30"/>
        <end position="59"/>
    </location>
</feature>
<keyword evidence="1" id="KW-0472">Membrane</keyword>
<comment type="caution">
    <text evidence="2">The sequence shown here is derived from an EMBL/GenBank/DDBJ whole genome shotgun (WGS) entry which is preliminary data.</text>
</comment>
<dbReference type="EMBL" id="ASPP01027947">
    <property type="protein sequence ID" value="ETO05592.1"/>
    <property type="molecule type" value="Genomic_DNA"/>
</dbReference>
<dbReference type="AlphaFoldDB" id="X6LWS1"/>